<comment type="caution">
    <text evidence="1">The sequence shown here is derived from an EMBL/GenBank/DDBJ whole genome shotgun (WGS) entry which is preliminary data.</text>
</comment>
<organism evidence="1 2">
    <name type="scientific">Muraenolepis orangiensis</name>
    <name type="common">Patagonian moray cod</name>
    <dbReference type="NCBI Taxonomy" id="630683"/>
    <lineage>
        <taxon>Eukaryota</taxon>
        <taxon>Metazoa</taxon>
        <taxon>Chordata</taxon>
        <taxon>Craniata</taxon>
        <taxon>Vertebrata</taxon>
        <taxon>Euteleostomi</taxon>
        <taxon>Actinopterygii</taxon>
        <taxon>Neopterygii</taxon>
        <taxon>Teleostei</taxon>
        <taxon>Neoteleostei</taxon>
        <taxon>Acanthomorphata</taxon>
        <taxon>Zeiogadaria</taxon>
        <taxon>Gadariae</taxon>
        <taxon>Gadiformes</taxon>
        <taxon>Muraenolepidoidei</taxon>
        <taxon>Muraenolepididae</taxon>
        <taxon>Muraenolepis</taxon>
    </lineage>
</organism>
<protein>
    <submittedName>
        <fullName evidence="1">Uncharacterized protein</fullName>
    </submittedName>
</protein>
<evidence type="ECO:0000313" key="1">
    <source>
        <dbReference type="EMBL" id="KAJ3604230.1"/>
    </source>
</evidence>
<gene>
    <name evidence="1" type="ORF">NHX12_028971</name>
</gene>
<reference evidence="1" key="1">
    <citation type="submission" date="2022-07" db="EMBL/GenBank/DDBJ databases">
        <title>Chromosome-level genome of Muraenolepis orangiensis.</title>
        <authorList>
            <person name="Kim J."/>
        </authorList>
    </citation>
    <scope>NUCLEOTIDE SEQUENCE</scope>
    <source>
        <strain evidence="1">KU_S4_2022</strain>
        <tissue evidence="1">Muscle</tissue>
    </source>
</reference>
<dbReference type="Proteomes" id="UP001148018">
    <property type="component" value="Unassembled WGS sequence"/>
</dbReference>
<evidence type="ECO:0000313" key="2">
    <source>
        <dbReference type="Proteomes" id="UP001148018"/>
    </source>
</evidence>
<keyword evidence="2" id="KW-1185">Reference proteome</keyword>
<name>A0A9Q0EBJ8_9TELE</name>
<proteinExistence type="predicted"/>
<sequence length="93" mass="9944">MREKSRVLGSQLAFGAPTAAKTGDYGPRDDGFVAQRIPPSATKRFIILSSILRSIGMSRTGSGLPLQDGAPWAENIPAPDKPASHRMVIVVEQ</sequence>
<dbReference type="AlphaFoldDB" id="A0A9Q0EBJ8"/>
<accession>A0A9Q0EBJ8</accession>
<dbReference type="EMBL" id="JANIIK010000044">
    <property type="protein sequence ID" value="KAJ3604230.1"/>
    <property type="molecule type" value="Genomic_DNA"/>
</dbReference>